<keyword evidence="2" id="KW-1133">Transmembrane helix</keyword>
<sequence>MSHAGTWASELIARLAAASLQSLLLVALVWAACRWLPGLSAAARCRLWWLTALQLLIGLCWPTPLALSAPAWWPSLAIGQTLPAAAPWSARVPFALAAGAAVPAAPDVGAALPAWSLALASLWLAGCLAMSAVQLRAWRSVRRRLAASQPCEHAGVAHLWRRLGVALGLRRMPALRVSAQIESPQLLGPWPATVLLPQARLATMSEAELEMALHHELEHLRRGDLWWGWVPAAAQWLFFFHPLAHLIAREYALAREAAVDAAVLDSRRYPAQDYGRLLLRLGLGPRPQAGLASASPTYLILKRRLTMLQNAAPTSRLLALCLTAAVAAFGLAPYRIAAADAAPRPAQAQASPDRAGKGADETRITERGAGVPERRWAVRGERYYRIGDDGAYSEVVDPATRERLQRMMRESREAELAGERARRDAEATAREAERHARAARIEGERAAEHGRREAEQGRRVAERAQAMARQHAAQAEQQAHRTAREQATAERAAEQARREGQRAQAMATREAARAERQARQAARGQVEAERIAEQARRAAAQALREAAAATREAEQAAREAAQATREISREG</sequence>
<gene>
    <name evidence="4" type="ORF">V2J18_14665</name>
</gene>
<feature type="compositionally biased region" description="Basic and acidic residues" evidence="1">
    <location>
        <begin position="410"/>
        <end position="462"/>
    </location>
</feature>
<dbReference type="CDD" id="cd07341">
    <property type="entry name" value="M56_BlaR1_MecR1_like"/>
    <property type="match status" value="1"/>
</dbReference>
<protein>
    <submittedName>
        <fullName evidence="4">M56 family metallopeptidase</fullName>
    </submittedName>
</protein>
<evidence type="ECO:0000256" key="1">
    <source>
        <dbReference type="SAM" id="MobiDB-lite"/>
    </source>
</evidence>
<feature type="compositionally biased region" description="Basic and acidic residues" evidence="1">
    <location>
        <begin position="526"/>
        <end position="536"/>
    </location>
</feature>
<organism evidence="4 5">
    <name type="scientific">Lysobacter firmicutimachus</name>
    <dbReference type="NCBI Taxonomy" id="1792846"/>
    <lineage>
        <taxon>Bacteria</taxon>
        <taxon>Pseudomonadati</taxon>
        <taxon>Pseudomonadota</taxon>
        <taxon>Gammaproteobacteria</taxon>
        <taxon>Lysobacterales</taxon>
        <taxon>Lysobacteraceae</taxon>
        <taxon>Lysobacter</taxon>
    </lineage>
</organism>
<feature type="region of interest" description="Disordered" evidence="1">
    <location>
        <begin position="342"/>
        <end position="368"/>
    </location>
</feature>
<feature type="transmembrane region" description="Helical" evidence="2">
    <location>
        <begin position="112"/>
        <end position="135"/>
    </location>
</feature>
<proteinExistence type="predicted"/>
<evidence type="ECO:0000313" key="5">
    <source>
        <dbReference type="Proteomes" id="UP001387215"/>
    </source>
</evidence>
<evidence type="ECO:0000259" key="3">
    <source>
        <dbReference type="Pfam" id="PF05569"/>
    </source>
</evidence>
<comment type="caution">
    <text evidence="4">The sequence shown here is derived from an EMBL/GenBank/DDBJ whole genome shotgun (WGS) entry which is preliminary data.</text>
</comment>
<dbReference type="InterPro" id="IPR008756">
    <property type="entry name" value="Peptidase_M56"/>
</dbReference>
<keyword evidence="5" id="KW-1185">Reference proteome</keyword>
<keyword evidence="2" id="KW-0472">Membrane</keyword>
<feature type="compositionally biased region" description="Basic and acidic residues" evidence="1">
    <location>
        <begin position="354"/>
        <end position="368"/>
    </location>
</feature>
<evidence type="ECO:0000313" key="4">
    <source>
        <dbReference type="EMBL" id="MEI2455916.1"/>
    </source>
</evidence>
<dbReference type="RefSeq" id="WP_336132127.1">
    <property type="nucleotide sequence ID" value="NZ_JBANDL010000002.1"/>
</dbReference>
<reference evidence="4 5" key="1">
    <citation type="submission" date="2024-02" db="EMBL/GenBank/DDBJ databases">
        <title>Lysobacter Genome Sequencing and Mining.</title>
        <authorList>
            <person name="Bierman J."/>
            <person name="Walker M.C."/>
        </authorList>
    </citation>
    <scope>NUCLEOTIDE SEQUENCE [LARGE SCALE GENOMIC DNA]</scope>
    <source>
        <strain evidence="4 5">PB6250</strain>
    </source>
</reference>
<dbReference type="PANTHER" id="PTHR34978:SF3">
    <property type="entry name" value="SLR0241 PROTEIN"/>
    <property type="match status" value="1"/>
</dbReference>
<feature type="compositionally biased region" description="Low complexity" evidence="1">
    <location>
        <begin position="463"/>
        <end position="477"/>
    </location>
</feature>
<dbReference type="PANTHER" id="PTHR34978">
    <property type="entry name" value="POSSIBLE SENSOR-TRANSDUCER PROTEIN BLAR"/>
    <property type="match status" value="1"/>
</dbReference>
<keyword evidence="2" id="KW-0812">Transmembrane</keyword>
<dbReference type="Proteomes" id="UP001387215">
    <property type="component" value="Unassembled WGS sequence"/>
</dbReference>
<evidence type="ECO:0000256" key="2">
    <source>
        <dbReference type="SAM" id="Phobius"/>
    </source>
</evidence>
<feature type="domain" description="Peptidase M56" evidence="3">
    <location>
        <begin position="15"/>
        <end position="308"/>
    </location>
</feature>
<feature type="compositionally biased region" description="Low complexity" evidence="1">
    <location>
        <begin position="342"/>
        <end position="353"/>
    </location>
</feature>
<dbReference type="EMBL" id="JBANDL010000002">
    <property type="protein sequence ID" value="MEI2455916.1"/>
    <property type="molecule type" value="Genomic_DNA"/>
</dbReference>
<feature type="transmembrane region" description="Helical" evidence="2">
    <location>
        <begin position="47"/>
        <end position="67"/>
    </location>
</feature>
<feature type="compositionally biased region" description="Basic and acidic residues" evidence="1">
    <location>
        <begin position="478"/>
        <end position="501"/>
    </location>
</feature>
<feature type="transmembrane region" description="Helical" evidence="2">
    <location>
        <begin position="317"/>
        <end position="336"/>
    </location>
</feature>
<accession>A0ABU8D6D4</accession>
<name>A0ABU8D6D4_9GAMM</name>
<dbReference type="InterPro" id="IPR052173">
    <property type="entry name" value="Beta-lactam_resp_regulator"/>
</dbReference>
<feature type="compositionally biased region" description="Low complexity" evidence="1">
    <location>
        <begin position="537"/>
        <end position="550"/>
    </location>
</feature>
<feature type="region of interest" description="Disordered" evidence="1">
    <location>
        <begin position="410"/>
        <end position="571"/>
    </location>
</feature>
<dbReference type="Pfam" id="PF05569">
    <property type="entry name" value="Peptidase_M56"/>
    <property type="match status" value="1"/>
</dbReference>